<name>A0A1U7J9B9_9CYAN</name>
<evidence type="ECO:0000256" key="1">
    <source>
        <dbReference type="SAM" id="MobiDB-lite"/>
    </source>
</evidence>
<gene>
    <name evidence="2" type="ORF">NIES30_04675</name>
</gene>
<protein>
    <submittedName>
        <fullName evidence="2">Uncharacterized protein</fullName>
    </submittedName>
</protein>
<dbReference type="EMBL" id="MRCG01000002">
    <property type="protein sequence ID" value="OKH50008.1"/>
    <property type="molecule type" value="Genomic_DNA"/>
</dbReference>
<organism evidence="2 3">
    <name type="scientific">Phormidium tenue NIES-30</name>
    <dbReference type="NCBI Taxonomy" id="549789"/>
    <lineage>
        <taxon>Bacteria</taxon>
        <taxon>Bacillati</taxon>
        <taxon>Cyanobacteriota</taxon>
        <taxon>Cyanophyceae</taxon>
        <taxon>Oscillatoriophycideae</taxon>
        <taxon>Oscillatoriales</taxon>
        <taxon>Oscillatoriaceae</taxon>
        <taxon>Phormidium</taxon>
    </lineage>
</organism>
<comment type="caution">
    <text evidence="2">The sequence shown here is derived from an EMBL/GenBank/DDBJ whole genome shotgun (WGS) entry which is preliminary data.</text>
</comment>
<evidence type="ECO:0000313" key="2">
    <source>
        <dbReference type="EMBL" id="OKH50008.1"/>
    </source>
</evidence>
<reference evidence="2 3" key="1">
    <citation type="submission" date="2016-11" db="EMBL/GenBank/DDBJ databases">
        <title>Draft Genome Sequences of Nine Cyanobacterial Strains from Diverse Habitats.</title>
        <authorList>
            <person name="Zhu T."/>
            <person name="Hou S."/>
            <person name="Lu X."/>
            <person name="Hess W.R."/>
        </authorList>
    </citation>
    <scope>NUCLEOTIDE SEQUENCE [LARGE SCALE GENOMIC DNA]</scope>
    <source>
        <strain evidence="2 3">NIES-30</strain>
    </source>
</reference>
<feature type="region of interest" description="Disordered" evidence="1">
    <location>
        <begin position="1"/>
        <end position="36"/>
    </location>
</feature>
<evidence type="ECO:0000313" key="3">
    <source>
        <dbReference type="Proteomes" id="UP000185557"/>
    </source>
</evidence>
<accession>A0A1U7J9B9</accession>
<dbReference type="OrthoDB" id="427053at2"/>
<dbReference type="RefSeq" id="WP_073607248.1">
    <property type="nucleotide sequence ID" value="NZ_MRCG01000002.1"/>
</dbReference>
<sequence length="139" mass="15631">MTGFIRGLFSGKAKNPGEADRPVRQKPAPQQPTIKQVGGAYFLNEDDAKSYGNIEYMRSSKTVRRTFAKKRGETVEKESIRQISALEAKRLQEQGLAVEKIAPSEVSIQPAVKKDASAERRKVDTNLDMFRKMAKDMKK</sequence>
<dbReference type="AlphaFoldDB" id="A0A1U7J9B9"/>
<dbReference type="STRING" id="549789.NIES30_04675"/>
<dbReference type="Proteomes" id="UP000185557">
    <property type="component" value="Unassembled WGS sequence"/>
</dbReference>
<proteinExistence type="predicted"/>
<keyword evidence="3" id="KW-1185">Reference proteome</keyword>